<comment type="subcellular location">
    <subcellularLocation>
        <location evidence="1">Secreted</location>
    </subcellularLocation>
</comment>
<dbReference type="AlphaFoldDB" id="Q114A4"/>
<keyword evidence="4" id="KW-0413">Isomerase</keyword>
<evidence type="ECO:0000256" key="3">
    <source>
        <dbReference type="ARBA" id="ARBA00022525"/>
    </source>
</evidence>
<protein>
    <recommendedName>
        <fullName evidence="11">L-dopachrome isomerase</fullName>
        <ecNumber evidence="8">5.3.2.1</ecNumber>
        <ecNumber evidence="7">5.3.3.12</ecNumber>
    </recommendedName>
    <alternativeName>
        <fullName evidence="9">L-dopachrome tautomerase</fullName>
    </alternativeName>
    <alternativeName>
        <fullName evidence="10">Phenylpyruvate tautomerase</fullName>
    </alternativeName>
</protein>
<sequence>MPLIKVKTSVAQLEKDKIDNLLKQLSSSMAKHFSKSESYVMTAFESDIPMTFGGNSDEPTCYIEIKSIGSMKPNQTKEMSQDFCEQINKTLGVPKNRIYIEFSDAQGYLWGWNSSTF</sequence>
<dbReference type="PANTHER" id="PTHR11954">
    <property type="entry name" value="D-DOPACHROME DECARBOXYLASE"/>
    <property type="match status" value="1"/>
</dbReference>
<organism evidence="12">
    <name type="scientific">Trichodesmium erythraeum (strain IMS101)</name>
    <dbReference type="NCBI Taxonomy" id="203124"/>
    <lineage>
        <taxon>Bacteria</taxon>
        <taxon>Bacillati</taxon>
        <taxon>Cyanobacteriota</taxon>
        <taxon>Cyanophyceae</taxon>
        <taxon>Oscillatoriophycideae</taxon>
        <taxon>Oscillatoriales</taxon>
        <taxon>Microcoleaceae</taxon>
        <taxon>Trichodesmium</taxon>
    </lineage>
</organism>
<accession>Q114A4</accession>
<proteinExistence type="predicted"/>
<dbReference type="HOGENOM" id="CLU_129906_1_2_3"/>
<name>Q114A4_TRIEI</name>
<dbReference type="GO" id="GO:0050178">
    <property type="term" value="F:phenylpyruvate tautomerase activity"/>
    <property type="evidence" value="ECO:0007669"/>
    <property type="project" value="UniProtKB-EC"/>
</dbReference>
<dbReference type="RefSeq" id="WP_011611543.1">
    <property type="nucleotide sequence ID" value="NC_008312.1"/>
</dbReference>
<evidence type="ECO:0000256" key="2">
    <source>
        <dbReference type="ARBA" id="ARBA00022514"/>
    </source>
</evidence>
<dbReference type="Pfam" id="PF01187">
    <property type="entry name" value="MIF"/>
    <property type="match status" value="1"/>
</dbReference>
<dbReference type="EMBL" id="CP000393">
    <property type="protein sequence ID" value="ABG51170.1"/>
    <property type="molecule type" value="Genomic_DNA"/>
</dbReference>
<gene>
    <name evidence="12" type="ordered locus">Tery_1915</name>
</gene>
<dbReference type="GO" id="GO:0005615">
    <property type="term" value="C:extracellular space"/>
    <property type="evidence" value="ECO:0007669"/>
    <property type="project" value="UniProtKB-KW"/>
</dbReference>
<dbReference type="KEGG" id="ter:Tery_1915"/>
<dbReference type="STRING" id="203124.Tery_1915"/>
<comment type="catalytic activity">
    <reaction evidence="6">
        <text>L-dopachrome = 5,6-dihydroxyindole-2-carboxylate</text>
        <dbReference type="Rhea" id="RHEA:13041"/>
        <dbReference type="ChEBI" id="CHEBI:16875"/>
        <dbReference type="ChEBI" id="CHEBI:57509"/>
        <dbReference type="EC" id="5.3.3.12"/>
    </reaction>
</comment>
<reference evidence="12" key="1">
    <citation type="submission" date="2006-06" db="EMBL/GenBank/DDBJ databases">
        <title>Complete sequence of Trichodesmium erythraeum IMS101.</title>
        <authorList>
            <consortium name="US DOE Joint Genome Institute"/>
            <person name="Copeland A."/>
            <person name="Lucas S."/>
            <person name="Lapidus A."/>
            <person name="Barry K."/>
            <person name="Detter J.C."/>
            <person name="Glavina del Rio T."/>
            <person name="Hammon N."/>
            <person name="Israni S."/>
            <person name="Dalin E."/>
            <person name="Tice H."/>
            <person name="Pitluck S."/>
            <person name="Kiss H."/>
            <person name="Munk A.C."/>
            <person name="Brettin T."/>
            <person name="Bruce D."/>
            <person name="Han C."/>
            <person name="Tapia R."/>
            <person name="Gilna P."/>
            <person name="Schmutz J."/>
            <person name="Larimer F."/>
            <person name="Land M."/>
            <person name="Hauser L."/>
            <person name="Kyrpides N."/>
            <person name="Kim E."/>
            <person name="Richardson P."/>
        </authorList>
    </citation>
    <scope>NUCLEOTIDE SEQUENCE [LARGE SCALE GENOMIC DNA]</scope>
    <source>
        <strain evidence="12">IMS101</strain>
    </source>
</reference>
<evidence type="ECO:0000256" key="4">
    <source>
        <dbReference type="ARBA" id="ARBA00023235"/>
    </source>
</evidence>
<evidence type="ECO:0000256" key="1">
    <source>
        <dbReference type="ARBA" id="ARBA00004613"/>
    </source>
</evidence>
<dbReference type="eggNOG" id="COG1942">
    <property type="taxonomic scope" value="Bacteria"/>
</dbReference>
<keyword evidence="3" id="KW-0964">Secreted</keyword>
<dbReference type="SUPFAM" id="SSF55331">
    <property type="entry name" value="Tautomerase/MIF"/>
    <property type="match status" value="1"/>
</dbReference>
<dbReference type="GO" id="GO:0004167">
    <property type="term" value="F:dopachrome isomerase activity"/>
    <property type="evidence" value="ECO:0007669"/>
    <property type="project" value="UniProtKB-EC"/>
</dbReference>
<evidence type="ECO:0000313" key="12">
    <source>
        <dbReference type="EMBL" id="ABG51170.1"/>
    </source>
</evidence>
<dbReference type="PANTHER" id="PTHR11954:SF6">
    <property type="entry name" value="MACROPHAGE MIGRATION INHIBITORY FACTOR"/>
    <property type="match status" value="1"/>
</dbReference>
<dbReference type="Gene3D" id="3.30.429.10">
    <property type="entry name" value="Macrophage Migration Inhibitory Factor"/>
    <property type="match status" value="1"/>
</dbReference>
<evidence type="ECO:0000256" key="7">
    <source>
        <dbReference type="ARBA" id="ARBA00038932"/>
    </source>
</evidence>
<comment type="catalytic activity">
    <reaction evidence="5">
        <text>3-phenylpyruvate = enol-phenylpyruvate</text>
        <dbReference type="Rhea" id="RHEA:17097"/>
        <dbReference type="ChEBI" id="CHEBI:16815"/>
        <dbReference type="ChEBI" id="CHEBI:18005"/>
        <dbReference type="EC" id="5.3.2.1"/>
    </reaction>
</comment>
<evidence type="ECO:0000256" key="5">
    <source>
        <dbReference type="ARBA" id="ARBA00036735"/>
    </source>
</evidence>
<evidence type="ECO:0000256" key="6">
    <source>
        <dbReference type="ARBA" id="ARBA00036823"/>
    </source>
</evidence>
<dbReference type="EC" id="5.3.3.12" evidence="7"/>
<evidence type="ECO:0000256" key="10">
    <source>
        <dbReference type="ARBA" id="ARBA00041912"/>
    </source>
</evidence>
<keyword evidence="2" id="KW-0202">Cytokine</keyword>
<dbReference type="InterPro" id="IPR001398">
    <property type="entry name" value="Macrophage_inhib_fac"/>
</dbReference>
<dbReference type="OrthoDB" id="5769863at2"/>
<dbReference type="GO" id="GO:0005125">
    <property type="term" value="F:cytokine activity"/>
    <property type="evidence" value="ECO:0007669"/>
    <property type="project" value="UniProtKB-KW"/>
</dbReference>
<dbReference type="EC" id="5.3.2.1" evidence="8"/>
<evidence type="ECO:0000256" key="8">
    <source>
        <dbReference type="ARBA" id="ARBA00039086"/>
    </source>
</evidence>
<evidence type="ECO:0000256" key="11">
    <source>
        <dbReference type="ARBA" id="ARBA00042730"/>
    </source>
</evidence>
<dbReference type="InterPro" id="IPR014347">
    <property type="entry name" value="Tautomerase/MIF_sf"/>
</dbReference>
<evidence type="ECO:0000256" key="9">
    <source>
        <dbReference type="ARBA" id="ARBA00041631"/>
    </source>
</evidence>